<dbReference type="PROSITE" id="PS51186">
    <property type="entry name" value="GNAT"/>
    <property type="match status" value="1"/>
</dbReference>
<dbReference type="InterPro" id="IPR000182">
    <property type="entry name" value="GNAT_dom"/>
</dbReference>
<name>A0ABX0IJ07_9ACTN</name>
<dbReference type="InterPro" id="IPR051531">
    <property type="entry name" value="N-acetyltransferase"/>
</dbReference>
<comment type="caution">
    <text evidence="2">The sequence shown here is derived from an EMBL/GenBank/DDBJ whole genome shotgun (WGS) entry which is preliminary data.</text>
</comment>
<organism evidence="2 3">
    <name type="scientific">Xiamenia xianingshaonis</name>
    <dbReference type="NCBI Taxonomy" id="2682776"/>
    <lineage>
        <taxon>Bacteria</taxon>
        <taxon>Bacillati</taxon>
        <taxon>Actinomycetota</taxon>
        <taxon>Coriobacteriia</taxon>
        <taxon>Eggerthellales</taxon>
        <taxon>Eggerthellaceae</taxon>
        <taxon>Xiamenia</taxon>
    </lineage>
</organism>
<protein>
    <submittedName>
        <fullName evidence="2">GNAT family N-acetyltransferase</fullName>
    </submittedName>
</protein>
<sequence>MMLATERLILRPWNEGDAEDLYRYASDPDVGPIAGWPPHTSVENSRNIIRDVLSAPETYAVVPKEEGHAVGSIGLMIGKASNIGIPDTEGEIGFWIGKPFWGRGLIPEAAREIMRHGFEDLGLEKLWCGYFDGNVKSKRVQEKCGFCYHHTAENVPCQIDGLLRTEHITCITREEWENARA</sequence>
<evidence type="ECO:0000313" key="2">
    <source>
        <dbReference type="EMBL" id="NHM14794.1"/>
    </source>
</evidence>
<dbReference type="Pfam" id="PF13302">
    <property type="entry name" value="Acetyltransf_3"/>
    <property type="match status" value="1"/>
</dbReference>
<dbReference type="InterPro" id="IPR016181">
    <property type="entry name" value="Acyl_CoA_acyltransferase"/>
</dbReference>
<dbReference type="Proteomes" id="UP000636394">
    <property type="component" value="Unassembled WGS sequence"/>
</dbReference>
<dbReference type="PANTHER" id="PTHR43792">
    <property type="entry name" value="GNAT FAMILY, PUTATIVE (AFU_ORTHOLOGUE AFUA_3G00765)-RELATED-RELATED"/>
    <property type="match status" value="1"/>
</dbReference>
<dbReference type="EMBL" id="WPCR01000011">
    <property type="protein sequence ID" value="NHM14794.1"/>
    <property type="molecule type" value="Genomic_DNA"/>
</dbReference>
<reference evidence="2 3" key="1">
    <citation type="submission" date="2019-11" db="EMBL/GenBank/DDBJ databases">
        <title>Eggerthellaceae novel genus isolated from the rectal contents of marmort.</title>
        <authorList>
            <person name="Zhang G."/>
        </authorList>
    </citation>
    <scope>NUCLEOTIDE SEQUENCE [LARGE SCALE GENOMIC DNA]</scope>
    <source>
        <strain evidence="3">zg-886</strain>
    </source>
</reference>
<gene>
    <name evidence="2" type="ORF">GMI68_08495</name>
</gene>
<feature type="domain" description="N-acetyltransferase" evidence="1">
    <location>
        <begin position="8"/>
        <end position="165"/>
    </location>
</feature>
<proteinExistence type="predicted"/>
<dbReference type="Gene3D" id="3.40.630.30">
    <property type="match status" value="1"/>
</dbReference>
<accession>A0ABX0IJ07</accession>
<evidence type="ECO:0000313" key="3">
    <source>
        <dbReference type="Proteomes" id="UP000636394"/>
    </source>
</evidence>
<evidence type="ECO:0000259" key="1">
    <source>
        <dbReference type="PROSITE" id="PS51186"/>
    </source>
</evidence>
<dbReference type="SUPFAM" id="SSF55729">
    <property type="entry name" value="Acyl-CoA N-acyltransferases (Nat)"/>
    <property type="match status" value="1"/>
</dbReference>
<keyword evidence="3" id="KW-1185">Reference proteome</keyword>